<evidence type="ECO:0000259" key="7">
    <source>
        <dbReference type="Pfam" id="PF00728"/>
    </source>
</evidence>
<gene>
    <name evidence="9" type="ORF">SAMN02745114_01355</name>
</gene>
<evidence type="ECO:0000256" key="5">
    <source>
        <dbReference type="ARBA" id="ARBA00023295"/>
    </source>
</evidence>
<evidence type="ECO:0000256" key="6">
    <source>
        <dbReference type="PIRSR" id="PIRSR625705-1"/>
    </source>
</evidence>
<comment type="catalytic activity">
    <reaction evidence="1">
        <text>Hydrolysis of terminal non-reducing N-acetyl-D-hexosamine residues in N-acetyl-beta-D-hexosaminides.</text>
        <dbReference type="EC" id="3.2.1.52"/>
    </reaction>
</comment>
<evidence type="ECO:0000313" key="10">
    <source>
        <dbReference type="Proteomes" id="UP000190657"/>
    </source>
</evidence>
<dbReference type="InterPro" id="IPR025705">
    <property type="entry name" value="Beta_hexosaminidase_sua/sub"/>
</dbReference>
<dbReference type="Pfam" id="PF00728">
    <property type="entry name" value="Glyco_hydro_20"/>
    <property type="match status" value="1"/>
</dbReference>
<dbReference type="EMBL" id="FUWW01000015">
    <property type="protein sequence ID" value="SJZ69671.1"/>
    <property type="molecule type" value="Genomic_DNA"/>
</dbReference>
<evidence type="ECO:0000256" key="4">
    <source>
        <dbReference type="ARBA" id="ARBA00022801"/>
    </source>
</evidence>
<dbReference type="AlphaFoldDB" id="A0A1T4MRY8"/>
<dbReference type="PIRSF" id="PIRSF001093">
    <property type="entry name" value="B-hxosamndse_ab_euk"/>
    <property type="match status" value="1"/>
</dbReference>
<dbReference type="InterPro" id="IPR029018">
    <property type="entry name" value="Hex-like_dom2"/>
</dbReference>
<feature type="domain" description="Beta-hexosaminidase bacterial type N-terminal" evidence="8">
    <location>
        <begin position="3"/>
        <end position="109"/>
    </location>
</feature>
<dbReference type="PANTHER" id="PTHR22600:SF57">
    <property type="entry name" value="BETA-N-ACETYLHEXOSAMINIDASE"/>
    <property type="match status" value="1"/>
</dbReference>
<reference evidence="9 10" key="1">
    <citation type="submission" date="2017-02" db="EMBL/GenBank/DDBJ databases">
        <authorList>
            <person name="Peterson S.W."/>
        </authorList>
    </citation>
    <scope>NUCLEOTIDE SEQUENCE [LARGE SCALE GENOMIC DNA]</scope>
    <source>
        <strain evidence="9 10">ATCC 51222</strain>
    </source>
</reference>
<evidence type="ECO:0000256" key="2">
    <source>
        <dbReference type="ARBA" id="ARBA00006285"/>
    </source>
</evidence>
<feature type="active site" description="Proton donor" evidence="6">
    <location>
        <position position="299"/>
    </location>
</feature>
<accession>A0A1T4MRY8</accession>
<protein>
    <recommendedName>
        <fullName evidence="3">beta-N-acetylhexosaminidase</fullName>
        <ecNumber evidence="3">3.2.1.52</ecNumber>
    </recommendedName>
</protein>
<comment type="similarity">
    <text evidence="2">Belongs to the glycosyl hydrolase 20 family.</text>
</comment>
<feature type="domain" description="Glycoside hydrolase family 20 catalytic" evidence="7">
    <location>
        <begin position="113"/>
        <end position="463"/>
    </location>
</feature>
<dbReference type="InterPro" id="IPR017853">
    <property type="entry name" value="GH"/>
</dbReference>
<dbReference type="Gene3D" id="3.30.379.10">
    <property type="entry name" value="Chitobiase/beta-hexosaminidase domain 2-like"/>
    <property type="match status" value="1"/>
</dbReference>
<dbReference type="EC" id="3.2.1.52" evidence="3"/>
<dbReference type="OrthoDB" id="1098018at2"/>
<organism evidence="9 10">
    <name type="scientific">Eubacterium coprostanoligenes</name>
    <dbReference type="NCBI Taxonomy" id="290054"/>
    <lineage>
        <taxon>Bacteria</taxon>
        <taxon>Bacillati</taxon>
        <taxon>Bacillota</taxon>
        <taxon>Clostridia</taxon>
        <taxon>Eubacteriales</taxon>
        <taxon>Eubacteriaceae</taxon>
        <taxon>Eubacterium</taxon>
    </lineage>
</organism>
<sequence length="532" mass="61818">MLSVIPAPKKAKELGGVFVLPAHLKVKSDFDLPLLEGRVDFCENESDATVVIIKNESIAKEGYTLGVTRERIVILASQKIGVYYALQTVRKIAHVDTGGREVPCCDIEDEPRFPFRGISLDVSRHFYDVDYIKQYINWLFMEKLNVFHWHLTDDVGWRVEIKKYPLLTEIGSKRAYTQLDGWQSTKMEEKPYSGYYTQEQIKEIVAYAKERGITVIPEIDFPAHCAAVFSAYSNLACRDLKRDVPGYFGAKIPTKLYGQKDWNRTLCMGKEESLQFVYDVLDEICEMFDSPYIHLGGDEAPMDEWKKCPNCQRVMKENNLKNEEELQGWFENKVSQFLKTKDRQMIGWNEILAAENVNKSDKNIVAQYWTPIRDRKAEEYVNNGGKMIMSNHQSFYFDMPYAKYPLKKTYEYKPENFGVTKDNVKNVLGVEGEVWTEWIRDRERLEMLVFPRMQALSEVAWSPEEKRDFADFKARLDDFKPTFDALGINYAVDKISMPKNPFKRSKILKLFSNGNTDLENQLNAQYKAKGER</sequence>
<dbReference type="GO" id="GO:0016020">
    <property type="term" value="C:membrane"/>
    <property type="evidence" value="ECO:0007669"/>
    <property type="project" value="TreeGrafter"/>
</dbReference>
<dbReference type="InterPro" id="IPR015882">
    <property type="entry name" value="HEX_bac_N"/>
</dbReference>
<dbReference type="PANTHER" id="PTHR22600">
    <property type="entry name" value="BETA-HEXOSAMINIDASE"/>
    <property type="match status" value="1"/>
</dbReference>
<keyword evidence="4" id="KW-0378">Hydrolase</keyword>
<dbReference type="PRINTS" id="PR00738">
    <property type="entry name" value="GLHYDRLASE20"/>
</dbReference>
<evidence type="ECO:0000256" key="1">
    <source>
        <dbReference type="ARBA" id="ARBA00001231"/>
    </source>
</evidence>
<dbReference type="Pfam" id="PF02838">
    <property type="entry name" value="Glyco_hydro_20b"/>
    <property type="match status" value="1"/>
</dbReference>
<dbReference type="Gene3D" id="3.20.20.80">
    <property type="entry name" value="Glycosidases"/>
    <property type="match status" value="1"/>
</dbReference>
<evidence type="ECO:0000256" key="3">
    <source>
        <dbReference type="ARBA" id="ARBA00012663"/>
    </source>
</evidence>
<dbReference type="Proteomes" id="UP000190657">
    <property type="component" value="Unassembled WGS sequence"/>
</dbReference>
<dbReference type="SUPFAM" id="SSF51445">
    <property type="entry name" value="(Trans)glycosidases"/>
    <property type="match status" value="1"/>
</dbReference>
<dbReference type="InterPro" id="IPR015883">
    <property type="entry name" value="Glyco_hydro_20_cat"/>
</dbReference>
<evidence type="ECO:0000259" key="8">
    <source>
        <dbReference type="Pfam" id="PF02838"/>
    </source>
</evidence>
<keyword evidence="5" id="KW-0326">Glycosidase</keyword>
<dbReference type="RefSeq" id="WP_159443422.1">
    <property type="nucleotide sequence ID" value="NZ_FUWW01000015.1"/>
</dbReference>
<dbReference type="SUPFAM" id="SSF55545">
    <property type="entry name" value="beta-N-acetylhexosaminidase-like domain"/>
    <property type="match status" value="1"/>
</dbReference>
<proteinExistence type="inferred from homology"/>
<dbReference type="CDD" id="cd06563">
    <property type="entry name" value="GH20_chitobiase-like"/>
    <property type="match status" value="1"/>
</dbReference>
<dbReference type="GO" id="GO:0030203">
    <property type="term" value="P:glycosaminoglycan metabolic process"/>
    <property type="evidence" value="ECO:0007669"/>
    <property type="project" value="TreeGrafter"/>
</dbReference>
<name>A0A1T4MRY8_9FIRM</name>
<dbReference type="GO" id="GO:0005975">
    <property type="term" value="P:carbohydrate metabolic process"/>
    <property type="evidence" value="ECO:0007669"/>
    <property type="project" value="InterPro"/>
</dbReference>
<dbReference type="GO" id="GO:0004563">
    <property type="term" value="F:beta-N-acetylhexosaminidase activity"/>
    <property type="evidence" value="ECO:0007669"/>
    <property type="project" value="UniProtKB-EC"/>
</dbReference>
<dbReference type="STRING" id="290054.SAMN02745114_01355"/>
<keyword evidence="10" id="KW-1185">Reference proteome</keyword>
<evidence type="ECO:0000313" key="9">
    <source>
        <dbReference type="EMBL" id="SJZ69671.1"/>
    </source>
</evidence>